<evidence type="ECO:0000313" key="9">
    <source>
        <dbReference type="EMBL" id="GER28702.1"/>
    </source>
</evidence>
<dbReference type="PANTHER" id="PTHR31669">
    <property type="entry name" value="PROTEIN FAR1-RELATED SEQUENCE 10-RELATED"/>
    <property type="match status" value="1"/>
</dbReference>
<feature type="non-terminal residue" evidence="9">
    <location>
        <position position="254"/>
    </location>
</feature>
<dbReference type="Proteomes" id="UP000325081">
    <property type="component" value="Unassembled WGS sequence"/>
</dbReference>
<dbReference type="EMBL" id="BKCP01002891">
    <property type="protein sequence ID" value="GER28702.1"/>
    <property type="molecule type" value="Genomic_DNA"/>
</dbReference>
<sequence length="254" mass="29490">MERHFQSLYTIPKFREVQTEFMGKVYCDLISAVDGHMGTRYEVCEDVMCGDRRKKKIFVAWFNKEIYEVSCSCHLFEFRGILCRHAITVMIRNDVVVVPDRYILRRWRKDINRAHTRVAVSYDGLGVTLAQKRYDDMCRSFAEVANLAADDEEKCVIIQSWIENHKRELILTKDSYGDTNTSLCTSRQTKENENIKDPKASKRKGAPRIKRKKGPLEVSSMKSKVRLRKVTKNDPTPRPDSITTVALELFPTES</sequence>
<dbReference type="OrthoDB" id="913269at2759"/>
<evidence type="ECO:0000256" key="4">
    <source>
        <dbReference type="ARBA" id="ARBA00022833"/>
    </source>
</evidence>
<organism evidence="9 10">
    <name type="scientific">Striga asiatica</name>
    <name type="common">Asiatic witchweed</name>
    <name type="synonym">Buchnera asiatica</name>
    <dbReference type="NCBI Taxonomy" id="4170"/>
    <lineage>
        <taxon>Eukaryota</taxon>
        <taxon>Viridiplantae</taxon>
        <taxon>Streptophyta</taxon>
        <taxon>Embryophyta</taxon>
        <taxon>Tracheophyta</taxon>
        <taxon>Spermatophyta</taxon>
        <taxon>Magnoliopsida</taxon>
        <taxon>eudicotyledons</taxon>
        <taxon>Gunneridae</taxon>
        <taxon>Pentapetalae</taxon>
        <taxon>asterids</taxon>
        <taxon>lamiids</taxon>
        <taxon>Lamiales</taxon>
        <taxon>Orobanchaceae</taxon>
        <taxon>Buchnereae</taxon>
        <taxon>Striga</taxon>
    </lineage>
</organism>
<feature type="region of interest" description="Disordered" evidence="7">
    <location>
        <begin position="182"/>
        <end position="254"/>
    </location>
</feature>
<comment type="caution">
    <text evidence="9">The sequence shown here is derived from an EMBL/GenBank/DDBJ whole genome shotgun (WGS) entry which is preliminary data.</text>
</comment>
<evidence type="ECO:0000256" key="7">
    <source>
        <dbReference type="SAM" id="MobiDB-lite"/>
    </source>
</evidence>
<evidence type="ECO:0000256" key="3">
    <source>
        <dbReference type="ARBA" id="ARBA00022771"/>
    </source>
</evidence>
<keyword evidence="3 5" id="KW-0863">Zinc-finger</keyword>
<dbReference type="AlphaFoldDB" id="A0A5A7P7L5"/>
<dbReference type="PANTHER" id="PTHR31669:SF283">
    <property type="entry name" value="PROTEIN FAR1-RELATED SEQUENCE"/>
    <property type="match status" value="1"/>
</dbReference>
<evidence type="ECO:0000256" key="5">
    <source>
        <dbReference type="PROSITE-ProRule" id="PRU00325"/>
    </source>
</evidence>
<dbReference type="GO" id="GO:0006355">
    <property type="term" value="P:regulation of DNA-templated transcription"/>
    <property type="evidence" value="ECO:0007669"/>
    <property type="project" value="UniProtKB-UniRule"/>
</dbReference>
<dbReference type="PROSITE" id="PS50966">
    <property type="entry name" value="ZF_SWIM"/>
    <property type="match status" value="1"/>
</dbReference>
<dbReference type="GO" id="GO:0008270">
    <property type="term" value="F:zinc ion binding"/>
    <property type="evidence" value="ECO:0007669"/>
    <property type="project" value="UniProtKB-UniRule"/>
</dbReference>
<name>A0A5A7P7L5_STRAF</name>
<gene>
    <name evidence="9" type="ORF">STAS_04515</name>
</gene>
<protein>
    <recommendedName>
        <fullName evidence="6">Protein FAR1-RELATED SEQUENCE</fullName>
    </recommendedName>
</protein>
<feature type="domain" description="SWIM-type" evidence="8">
    <location>
        <begin position="62"/>
        <end position="94"/>
    </location>
</feature>
<keyword evidence="10" id="KW-1185">Reference proteome</keyword>
<keyword evidence="2 6" id="KW-0479">Metal-binding</keyword>
<dbReference type="InterPro" id="IPR006564">
    <property type="entry name" value="Znf_PMZ"/>
</dbReference>
<feature type="compositionally biased region" description="Basic residues" evidence="7">
    <location>
        <begin position="201"/>
        <end position="213"/>
    </location>
</feature>
<comment type="subcellular location">
    <subcellularLocation>
        <location evidence="6">Nucleus</location>
    </subcellularLocation>
</comment>
<keyword evidence="6" id="KW-0539">Nucleus</keyword>
<evidence type="ECO:0000256" key="2">
    <source>
        <dbReference type="ARBA" id="ARBA00022723"/>
    </source>
</evidence>
<dbReference type="InterPro" id="IPR007527">
    <property type="entry name" value="Znf_SWIM"/>
</dbReference>
<reference evidence="10" key="1">
    <citation type="journal article" date="2019" name="Curr. Biol.">
        <title>Genome Sequence of Striga asiatica Provides Insight into the Evolution of Plant Parasitism.</title>
        <authorList>
            <person name="Yoshida S."/>
            <person name="Kim S."/>
            <person name="Wafula E.K."/>
            <person name="Tanskanen J."/>
            <person name="Kim Y.M."/>
            <person name="Honaas L."/>
            <person name="Yang Z."/>
            <person name="Spallek T."/>
            <person name="Conn C.E."/>
            <person name="Ichihashi Y."/>
            <person name="Cheong K."/>
            <person name="Cui S."/>
            <person name="Der J.P."/>
            <person name="Gundlach H."/>
            <person name="Jiao Y."/>
            <person name="Hori C."/>
            <person name="Ishida J.K."/>
            <person name="Kasahara H."/>
            <person name="Kiba T."/>
            <person name="Kim M.S."/>
            <person name="Koo N."/>
            <person name="Laohavisit A."/>
            <person name="Lee Y.H."/>
            <person name="Lumba S."/>
            <person name="McCourt P."/>
            <person name="Mortimer J.C."/>
            <person name="Mutuku J.M."/>
            <person name="Nomura T."/>
            <person name="Sasaki-Sekimoto Y."/>
            <person name="Seto Y."/>
            <person name="Wang Y."/>
            <person name="Wakatake T."/>
            <person name="Sakakibara H."/>
            <person name="Demura T."/>
            <person name="Yamaguchi S."/>
            <person name="Yoneyama K."/>
            <person name="Manabe R.I."/>
            <person name="Nelson D.C."/>
            <person name="Schulman A.H."/>
            <person name="Timko M.P."/>
            <person name="dePamphilis C.W."/>
            <person name="Choi D."/>
            <person name="Shirasu K."/>
        </authorList>
    </citation>
    <scope>NUCLEOTIDE SEQUENCE [LARGE SCALE GENOMIC DNA]</scope>
    <source>
        <strain evidence="10">cv. UVA1</strain>
    </source>
</reference>
<evidence type="ECO:0000256" key="1">
    <source>
        <dbReference type="ARBA" id="ARBA00005889"/>
    </source>
</evidence>
<dbReference type="SMART" id="SM00575">
    <property type="entry name" value="ZnF_PMZ"/>
    <property type="match status" value="1"/>
</dbReference>
<dbReference type="GO" id="GO:0005634">
    <property type="term" value="C:nucleus"/>
    <property type="evidence" value="ECO:0007669"/>
    <property type="project" value="UniProtKB-SubCell"/>
</dbReference>
<keyword evidence="4 6" id="KW-0862">Zinc</keyword>
<comment type="function">
    <text evidence="6">Putative transcription activator involved in regulating light control of development.</text>
</comment>
<proteinExistence type="inferred from homology"/>
<dbReference type="InterPro" id="IPR031052">
    <property type="entry name" value="FHY3/FAR1"/>
</dbReference>
<comment type="similarity">
    <text evidence="1 6">Belongs to the FHY3/FAR1 family.</text>
</comment>
<dbReference type="Pfam" id="PF04434">
    <property type="entry name" value="SWIM"/>
    <property type="match status" value="1"/>
</dbReference>
<evidence type="ECO:0000313" key="10">
    <source>
        <dbReference type="Proteomes" id="UP000325081"/>
    </source>
</evidence>
<feature type="compositionally biased region" description="Basic and acidic residues" evidence="7">
    <location>
        <begin position="188"/>
        <end position="200"/>
    </location>
</feature>
<evidence type="ECO:0000256" key="6">
    <source>
        <dbReference type="RuleBase" id="RU367018"/>
    </source>
</evidence>
<evidence type="ECO:0000259" key="8">
    <source>
        <dbReference type="PROSITE" id="PS50966"/>
    </source>
</evidence>
<accession>A0A5A7P7L5</accession>